<feature type="transmembrane region" description="Helical" evidence="11">
    <location>
        <begin position="374"/>
        <end position="396"/>
    </location>
</feature>
<feature type="transmembrane region" description="Helical" evidence="11">
    <location>
        <begin position="145"/>
        <end position="166"/>
    </location>
</feature>
<evidence type="ECO:0000256" key="2">
    <source>
        <dbReference type="ARBA" id="ARBA00022475"/>
    </source>
</evidence>
<keyword evidence="5 9" id="KW-0297">G-protein coupled receptor</keyword>
<accession>A0ABN8ZZB7</accession>
<evidence type="ECO:0000256" key="3">
    <source>
        <dbReference type="ARBA" id="ARBA00022692"/>
    </source>
</evidence>
<dbReference type="PROSITE" id="PS50262">
    <property type="entry name" value="G_PROTEIN_RECEP_F1_2"/>
    <property type="match status" value="1"/>
</dbReference>
<dbReference type="PROSITE" id="PS00237">
    <property type="entry name" value="G_PROTEIN_RECEP_F1_1"/>
    <property type="match status" value="1"/>
</dbReference>
<feature type="compositionally biased region" description="Low complexity" evidence="10">
    <location>
        <begin position="13"/>
        <end position="36"/>
    </location>
</feature>
<evidence type="ECO:0000256" key="4">
    <source>
        <dbReference type="ARBA" id="ARBA00022989"/>
    </source>
</evidence>
<sequence length="499" mass="51785">MEEQPPPPPVRPPVSTALSGSPHSGAPSPAGTPVGTSSAATAAAVLSFSTAAAAALGNRSDVSGADSTGAAAGGGLGGRGAAGAAGAAGRPRLGPEAAPLLSHGATVAAQALVLLLIFLLSSLGNCAVMGAIVKHRQLRTVTNAFILSLSLSDLLTALLCLPAAFLDLFTPPGGSAPTAAAASGPWSGFCAASRFFSSCFGIVSTLSMALISLDRYCAIVRPPREKIGRRRALQLLAGAWLAALGFSMPWELLLAPGEAPAAAQSFHRCLYRTSPDPAQLGAAYSVGLVVACYLLPFLLMCFCHYHICKTVRLSDVRVRPLTTYARVLRFFSDVRTATTVLIMIVSVICCWGPYCFLVLLAAARRAQAAQSPSLLNVVAVWLTWANGAINPVIYAVRNPNISMLLGRNREEGYRTRNVDALLPNQGLTLQAGSLNPLRNRYTNRLGACSTISSSNPTSGMAGDMAMWARKNPVVLFCREGPQDPVTAAAKQSGAGDTSL</sequence>
<protein>
    <recommendedName>
        <fullName evidence="12">G-protein coupled receptors family 1 profile domain-containing protein</fullName>
    </recommendedName>
</protein>
<dbReference type="Proteomes" id="UP001176941">
    <property type="component" value="Chromosome 6"/>
</dbReference>
<dbReference type="PANTHER" id="PTHR22752:SF3">
    <property type="entry name" value="G-PROTEIN COUPLED RECEPTOR 135"/>
    <property type="match status" value="1"/>
</dbReference>
<reference evidence="13" key="1">
    <citation type="submission" date="2023-04" db="EMBL/GenBank/DDBJ databases">
        <authorList>
            <consortium name="ELIXIR-Norway"/>
        </authorList>
    </citation>
    <scope>NUCLEOTIDE SEQUENCE [LARGE SCALE GENOMIC DNA]</scope>
</reference>
<dbReference type="InterPro" id="IPR000276">
    <property type="entry name" value="GPCR_Rhodpsn"/>
</dbReference>
<feature type="domain" description="G-protein coupled receptors family 1 profile" evidence="12">
    <location>
        <begin position="124"/>
        <end position="394"/>
    </location>
</feature>
<feature type="compositionally biased region" description="Pro residues" evidence="10">
    <location>
        <begin position="1"/>
        <end position="12"/>
    </location>
</feature>
<dbReference type="PANTHER" id="PTHR22752">
    <property type="entry name" value="G PROTEIN-COUPLED RECEPTOR"/>
    <property type="match status" value="1"/>
</dbReference>
<keyword evidence="8 9" id="KW-0807">Transducer</keyword>
<dbReference type="SUPFAM" id="SSF81321">
    <property type="entry name" value="Family A G protein-coupled receptor-like"/>
    <property type="match status" value="1"/>
</dbReference>
<evidence type="ECO:0000256" key="7">
    <source>
        <dbReference type="ARBA" id="ARBA00023170"/>
    </source>
</evidence>
<keyword evidence="2" id="KW-1003">Cell membrane</keyword>
<comment type="similarity">
    <text evidence="9">Belongs to the G-protein coupled receptor 1 family.</text>
</comment>
<dbReference type="PRINTS" id="PR00237">
    <property type="entry name" value="GPCRRHODOPSN"/>
</dbReference>
<dbReference type="Gene3D" id="1.20.1070.10">
    <property type="entry name" value="Rhodopsin 7-helix transmembrane proteins"/>
    <property type="match status" value="1"/>
</dbReference>
<evidence type="ECO:0000256" key="9">
    <source>
        <dbReference type="RuleBase" id="RU000688"/>
    </source>
</evidence>
<comment type="subcellular location">
    <subcellularLocation>
        <location evidence="1">Cell membrane</location>
        <topology evidence="1">Multi-pass membrane protein</topology>
    </subcellularLocation>
</comment>
<evidence type="ECO:0000256" key="11">
    <source>
        <dbReference type="SAM" id="Phobius"/>
    </source>
</evidence>
<feature type="transmembrane region" description="Helical" evidence="11">
    <location>
        <begin position="186"/>
        <end position="211"/>
    </location>
</feature>
<evidence type="ECO:0000256" key="6">
    <source>
        <dbReference type="ARBA" id="ARBA00023136"/>
    </source>
</evidence>
<organism evidence="13 14">
    <name type="scientific">Rangifer tarandus platyrhynchus</name>
    <name type="common">Svalbard reindeer</name>
    <dbReference type="NCBI Taxonomy" id="3082113"/>
    <lineage>
        <taxon>Eukaryota</taxon>
        <taxon>Metazoa</taxon>
        <taxon>Chordata</taxon>
        <taxon>Craniata</taxon>
        <taxon>Vertebrata</taxon>
        <taxon>Euteleostomi</taxon>
        <taxon>Mammalia</taxon>
        <taxon>Eutheria</taxon>
        <taxon>Laurasiatheria</taxon>
        <taxon>Artiodactyla</taxon>
        <taxon>Ruminantia</taxon>
        <taxon>Pecora</taxon>
        <taxon>Cervidae</taxon>
        <taxon>Odocoileinae</taxon>
        <taxon>Rangifer</taxon>
    </lineage>
</organism>
<evidence type="ECO:0000256" key="10">
    <source>
        <dbReference type="SAM" id="MobiDB-lite"/>
    </source>
</evidence>
<evidence type="ECO:0000256" key="5">
    <source>
        <dbReference type="ARBA" id="ARBA00023040"/>
    </source>
</evidence>
<evidence type="ECO:0000259" key="12">
    <source>
        <dbReference type="PROSITE" id="PS50262"/>
    </source>
</evidence>
<feature type="transmembrane region" description="Helical" evidence="11">
    <location>
        <begin position="107"/>
        <end position="133"/>
    </location>
</feature>
<feature type="transmembrane region" description="Helical" evidence="11">
    <location>
        <begin position="339"/>
        <end position="362"/>
    </location>
</feature>
<evidence type="ECO:0000313" key="13">
    <source>
        <dbReference type="EMBL" id="CAI9177059.1"/>
    </source>
</evidence>
<name>A0ABN8ZZB7_RANTA</name>
<dbReference type="EMBL" id="OX459942">
    <property type="protein sequence ID" value="CAI9177059.1"/>
    <property type="molecule type" value="Genomic_DNA"/>
</dbReference>
<feature type="transmembrane region" description="Helical" evidence="11">
    <location>
        <begin position="282"/>
        <end position="307"/>
    </location>
</feature>
<keyword evidence="4 11" id="KW-1133">Transmembrane helix</keyword>
<evidence type="ECO:0000313" key="14">
    <source>
        <dbReference type="Proteomes" id="UP001176941"/>
    </source>
</evidence>
<feature type="region of interest" description="Disordered" evidence="10">
    <location>
        <begin position="1"/>
        <end position="36"/>
    </location>
</feature>
<keyword evidence="3 9" id="KW-0812">Transmembrane</keyword>
<dbReference type="InterPro" id="IPR017452">
    <property type="entry name" value="GPCR_Rhodpsn_7TM"/>
</dbReference>
<keyword evidence="7 9" id="KW-0675">Receptor</keyword>
<feature type="transmembrane region" description="Helical" evidence="11">
    <location>
        <begin position="232"/>
        <end position="250"/>
    </location>
</feature>
<evidence type="ECO:0000256" key="1">
    <source>
        <dbReference type="ARBA" id="ARBA00004651"/>
    </source>
</evidence>
<gene>
    <name evidence="13" type="ORF">MRATA1EN1_LOCUS26021</name>
</gene>
<keyword evidence="6 11" id="KW-0472">Membrane</keyword>
<keyword evidence="14" id="KW-1185">Reference proteome</keyword>
<dbReference type="Pfam" id="PF00001">
    <property type="entry name" value="7tm_1"/>
    <property type="match status" value="1"/>
</dbReference>
<proteinExistence type="inferred from homology"/>
<evidence type="ECO:0000256" key="8">
    <source>
        <dbReference type="ARBA" id="ARBA00023224"/>
    </source>
</evidence>